<evidence type="ECO:0000256" key="8">
    <source>
        <dbReference type="RuleBase" id="RU366009"/>
    </source>
</evidence>
<comment type="function">
    <text evidence="8">Catalyzes the hydrolytic deamination of guanine, producing xanthine and ammonia.</text>
</comment>
<comment type="catalytic activity">
    <reaction evidence="8">
        <text>guanine + H2O + H(+) = xanthine + NH4(+)</text>
        <dbReference type="Rhea" id="RHEA:14665"/>
        <dbReference type="ChEBI" id="CHEBI:15377"/>
        <dbReference type="ChEBI" id="CHEBI:15378"/>
        <dbReference type="ChEBI" id="CHEBI:16235"/>
        <dbReference type="ChEBI" id="CHEBI:17712"/>
        <dbReference type="ChEBI" id="CHEBI:28938"/>
        <dbReference type="EC" id="3.5.4.3"/>
    </reaction>
</comment>
<evidence type="ECO:0000256" key="4">
    <source>
        <dbReference type="ARBA" id="ARBA00022723"/>
    </source>
</evidence>
<dbReference type="InterPro" id="IPR051607">
    <property type="entry name" value="Metallo-dep_hydrolases"/>
</dbReference>
<evidence type="ECO:0000256" key="7">
    <source>
        <dbReference type="NCBIfam" id="TIGR02967"/>
    </source>
</evidence>
<accession>A0A916S971</accession>
<keyword evidence="11" id="KW-1185">Reference proteome</keyword>
<dbReference type="InterPro" id="IPR032466">
    <property type="entry name" value="Metal_Hydrolase"/>
</dbReference>
<dbReference type="PANTHER" id="PTHR11271">
    <property type="entry name" value="GUANINE DEAMINASE"/>
    <property type="match status" value="1"/>
</dbReference>
<feature type="domain" description="Amidohydrolase-related" evidence="9">
    <location>
        <begin position="67"/>
        <end position="428"/>
    </location>
</feature>
<evidence type="ECO:0000313" key="10">
    <source>
        <dbReference type="EMBL" id="GGA89769.1"/>
    </source>
</evidence>
<evidence type="ECO:0000256" key="6">
    <source>
        <dbReference type="ARBA" id="ARBA00022833"/>
    </source>
</evidence>
<reference evidence="10" key="2">
    <citation type="submission" date="2020-09" db="EMBL/GenBank/DDBJ databases">
        <authorList>
            <person name="Sun Q."/>
            <person name="Zhou Y."/>
        </authorList>
    </citation>
    <scope>NUCLEOTIDE SEQUENCE</scope>
    <source>
        <strain evidence="10">CGMCC 1.15082</strain>
    </source>
</reference>
<gene>
    <name evidence="10" type="ORF">GCM10011491_17060</name>
</gene>
<evidence type="ECO:0000259" key="9">
    <source>
        <dbReference type="Pfam" id="PF01979"/>
    </source>
</evidence>
<dbReference type="NCBIfam" id="TIGR02967">
    <property type="entry name" value="guan_deamin"/>
    <property type="match status" value="1"/>
</dbReference>
<dbReference type="GO" id="GO:0008892">
    <property type="term" value="F:guanine deaminase activity"/>
    <property type="evidence" value="ECO:0007669"/>
    <property type="project" value="UniProtKB-UniRule"/>
</dbReference>
<sequence>MTELLIRGRVLTFIEEPRDIADTVSCRYVEDGALLVRDGKIAAMGDYADIARLAGEGTPIADHRPHLVVPGLIDAHIHFPQVQAVASYAAQLLEWLNTYTFIEEQKFADEQHAEFIAERFMDELLRHGTTTVAAYCTVHPQSVDAFFRAAERRDMCVIGGKVMMDRNAPPALLDTAQSGYDDTKALIARWQGKGRLHYAITPRFAITSTPEQMEMSGALAREHPDCYIQTHLSENHEEIALTRSLYPDAPDYTGIYEHYGLLGSKTLLGHCIHLTERETKVLAETGSVAVFCPTSNLFLGSGLFDRARLQAEGVRIAVATDIGGGTSFSMLKTMDEAYKVLQLRGQRLSPLHSFYMMTLGNARALSLEDRIGTLEPGTDADITILDARATAAMRMRMETVRTLAEELFLLQTLGDDRAVAEVYVAGKAMKKDI</sequence>
<protein>
    <recommendedName>
        <fullName evidence="3 7">Guanine deaminase</fullName>
        <shortName evidence="8">Guanase</shortName>
        <ecNumber evidence="3 7">3.5.4.3</ecNumber>
    </recommendedName>
    <alternativeName>
        <fullName evidence="8">Guanine aminohydrolase</fullName>
    </alternativeName>
</protein>
<dbReference type="GO" id="GO:0005829">
    <property type="term" value="C:cytosol"/>
    <property type="evidence" value="ECO:0007669"/>
    <property type="project" value="TreeGrafter"/>
</dbReference>
<evidence type="ECO:0000256" key="3">
    <source>
        <dbReference type="ARBA" id="ARBA00012781"/>
    </source>
</evidence>
<comment type="pathway">
    <text evidence="1 8">Purine metabolism; guanine degradation; xanthine from guanine: step 1/1.</text>
</comment>
<comment type="caution">
    <text evidence="10">The sequence shown here is derived from an EMBL/GenBank/DDBJ whole genome shotgun (WGS) entry which is preliminary data.</text>
</comment>
<comment type="similarity">
    <text evidence="2 8">Belongs to the metallo-dependent hydrolases superfamily. ATZ/TRZ family.</text>
</comment>
<dbReference type="InterPro" id="IPR006680">
    <property type="entry name" value="Amidohydro-rel"/>
</dbReference>
<evidence type="ECO:0000256" key="2">
    <source>
        <dbReference type="ARBA" id="ARBA00006745"/>
    </source>
</evidence>
<dbReference type="PANTHER" id="PTHR11271:SF6">
    <property type="entry name" value="GUANINE DEAMINASE"/>
    <property type="match status" value="1"/>
</dbReference>
<dbReference type="GO" id="GO:0008270">
    <property type="term" value="F:zinc ion binding"/>
    <property type="evidence" value="ECO:0007669"/>
    <property type="project" value="UniProtKB-UniRule"/>
</dbReference>
<dbReference type="CDD" id="cd01303">
    <property type="entry name" value="GDEase"/>
    <property type="match status" value="1"/>
</dbReference>
<dbReference type="SUPFAM" id="SSF51556">
    <property type="entry name" value="Metallo-dependent hydrolases"/>
    <property type="match status" value="1"/>
</dbReference>
<dbReference type="AlphaFoldDB" id="A0A916S971"/>
<organism evidence="10 11">
    <name type="scientific">Brucella endophytica</name>
    <dbReference type="NCBI Taxonomy" id="1963359"/>
    <lineage>
        <taxon>Bacteria</taxon>
        <taxon>Pseudomonadati</taxon>
        <taxon>Pseudomonadota</taxon>
        <taxon>Alphaproteobacteria</taxon>
        <taxon>Hyphomicrobiales</taxon>
        <taxon>Brucellaceae</taxon>
        <taxon>Brucella/Ochrobactrum group</taxon>
        <taxon>Brucella</taxon>
    </lineage>
</organism>
<keyword evidence="5 8" id="KW-0378">Hydrolase</keyword>
<dbReference type="InterPro" id="IPR011059">
    <property type="entry name" value="Metal-dep_hydrolase_composite"/>
</dbReference>
<dbReference type="NCBIfam" id="NF006679">
    <property type="entry name" value="PRK09228.1"/>
    <property type="match status" value="1"/>
</dbReference>
<keyword evidence="6 8" id="KW-0862">Zinc</keyword>
<evidence type="ECO:0000256" key="5">
    <source>
        <dbReference type="ARBA" id="ARBA00022801"/>
    </source>
</evidence>
<dbReference type="EC" id="3.5.4.3" evidence="3 7"/>
<dbReference type="Gene3D" id="3.20.20.140">
    <property type="entry name" value="Metal-dependent hydrolases"/>
    <property type="match status" value="1"/>
</dbReference>
<dbReference type="Gene3D" id="2.30.40.10">
    <property type="entry name" value="Urease, subunit C, domain 1"/>
    <property type="match status" value="1"/>
</dbReference>
<name>A0A916S971_9HYPH</name>
<evidence type="ECO:0000313" key="11">
    <source>
        <dbReference type="Proteomes" id="UP000646478"/>
    </source>
</evidence>
<dbReference type="InterPro" id="IPR014311">
    <property type="entry name" value="Guanine_deaminase"/>
</dbReference>
<dbReference type="SUPFAM" id="SSF51338">
    <property type="entry name" value="Composite domain of metallo-dependent hydrolases"/>
    <property type="match status" value="1"/>
</dbReference>
<dbReference type="EMBL" id="BMHH01000005">
    <property type="protein sequence ID" value="GGA89769.1"/>
    <property type="molecule type" value="Genomic_DNA"/>
</dbReference>
<reference evidence="10" key="1">
    <citation type="journal article" date="2014" name="Int. J. Syst. Evol. Microbiol.">
        <title>Complete genome sequence of Corynebacterium casei LMG S-19264T (=DSM 44701T), isolated from a smear-ripened cheese.</title>
        <authorList>
            <consortium name="US DOE Joint Genome Institute (JGI-PGF)"/>
            <person name="Walter F."/>
            <person name="Albersmeier A."/>
            <person name="Kalinowski J."/>
            <person name="Ruckert C."/>
        </authorList>
    </citation>
    <scope>NUCLEOTIDE SEQUENCE</scope>
    <source>
        <strain evidence="10">CGMCC 1.15082</strain>
    </source>
</reference>
<comment type="cofactor">
    <cofactor evidence="8">
        <name>Zn(2+)</name>
        <dbReference type="ChEBI" id="CHEBI:29105"/>
    </cofactor>
    <text evidence="8">Binds 1 zinc ion per subunit.</text>
</comment>
<dbReference type="Pfam" id="PF01979">
    <property type="entry name" value="Amidohydro_1"/>
    <property type="match status" value="1"/>
</dbReference>
<dbReference type="RefSeq" id="WP_188823399.1">
    <property type="nucleotide sequence ID" value="NZ_BMHH01000005.1"/>
</dbReference>
<proteinExistence type="inferred from homology"/>
<dbReference type="FunFam" id="3.20.20.140:FF:000022">
    <property type="entry name" value="Guanine deaminase"/>
    <property type="match status" value="1"/>
</dbReference>
<evidence type="ECO:0000256" key="1">
    <source>
        <dbReference type="ARBA" id="ARBA00004984"/>
    </source>
</evidence>
<dbReference type="Proteomes" id="UP000646478">
    <property type="component" value="Unassembled WGS sequence"/>
</dbReference>
<dbReference type="GO" id="GO:0006147">
    <property type="term" value="P:guanine catabolic process"/>
    <property type="evidence" value="ECO:0007669"/>
    <property type="project" value="UniProtKB-UniRule"/>
</dbReference>
<keyword evidence="4 8" id="KW-0479">Metal-binding</keyword>